<dbReference type="InterPro" id="IPR036188">
    <property type="entry name" value="FAD/NAD-bd_sf"/>
</dbReference>
<dbReference type="EMBL" id="CP048882">
    <property type="protein sequence ID" value="QPP05445.1"/>
    <property type="molecule type" value="Genomic_DNA"/>
</dbReference>
<keyword evidence="4" id="KW-0560">Oxidoreductase</keyword>
<dbReference type="PANTHER" id="PTHR43400:SF10">
    <property type="entry name" value="3-OXOSTEROID 1-DEHYDROGENASE"/>
    <property type="match status" value="1"/>
</dbReference>
<dbReference type="PANTHER" id="PTHR43400">
    <property type="entry name" value="FUMARATE REDUCTASE"/>
    <property type="match status" value="1"/>
</dbReference>
<dbReference type="Gene3D" id="3.90.700.10">
    <property type="entry name" value="Succinate dehydrogenase/fumarate reductase flavoprotein, catalytic domain"/>
    <property type="match status" value="1"/>
</dbReference>
<evidence type="ECO:0000256" key="4">
    <source>
        <dbReference type="ARBA" id="ARBA00023002"/>
    </source>
</evidence>
<dbReference type="InterPro" id="IPR003953">
    <property type="entry name" value="FAD-dep_OxRdtase_2_FAD-bd"/>
</dbReference>
<dbReference type="Gene3D" id="3.50.50.60">
    <property type="entry name" value="FAD/NAD(P)-binding domain"/>
    <property type="match status" value="1"/>
</dbReference>
<evidence type="ECO:0000256" key="1">
    <source>
        <dbReference type="ARBA" id="ARBA00001974"/>
    </source>
</evidence>
<evidence type="ECO:0000313" key="6">
    <source>
        <dbReference type="EMBL" id="QPP05445.1"/>
    </source>
</evidence>
<evidence type="ECO:0000313" key="7">
    <source>
        <dbReference type="Proteomes" id="UP000595046"/>
    </source>
</evidence>
<evidence type="ECO:0000256" key="2">
    <source>
        <dbReference type="ARBA" id="ARBA00022630"/>
    </source>
</evidence>
<sequence length="465" mass="48447">MRYQAAVDLVVAGAGGGLAGALRAAEAGLSVLVVDPDEHFLRGNNTSMSTAMIPGAGTRWQSAAGVEDGPERFLADISAKTRGAADPVLAAALAGLSAPLVEWLADSADLPLHLVRDFSYPGHSADRLHTVDGRHGSALLRHLYGRVRAQPCVDLLVPARVVDVTLDAVGDVTGAVIQYPSAYRETVPARGVLLATNGYGANRELVTRHMPEAATAEYHGGQFSLGDGLEIGLRQGAASAFMDAYQGHAALARRSRTLVGWATVMHGGIMVDTAGDRFGDETTGYSEFAAALAARPGSRGWIVLDRRIHDLCASFTDFRRTVEAGALLWADDVDTLAERTRLDPEALAASVAEQVSRASGTGGHDRFGRTYFEQPLRAPYAAVEVVPALFHTQGGLAVDGEARVLNRDGAPIGGLFASGGAAHGISGHGADGYLAGNGLLPALGLAWQAANTLSCTYAHGEGTAR</sequence>
<keyword evidence="7" id="KW-1185">Reference proteome</keyword>
<dbReference type="InterPro" id="IPR050315">
    <property type="entry name" value="FAD-oxidoreductase_2"/>
</dbReference>
<dbReference type="AlphaFoldDB" id="A0A7T1T342"/>
<keyword evidence="3" id="KW-0274">FAD</keyword>
<dbReference type="KEGG" id="sbat:G4Z16_02480"/>
<evidence type="ECO:0000256" key="3">
    <source>
        <dbReference type="ARBA" id="ARBA00022827"/>
    </source>
</evidence>
<organism evidence="6 7">
    <name type="scientific">Streptomyces bathyalis</name>
    <dbReference type="NCBI Taxonomy" id="2710756"/>
    <lineage>
        <taxon>Bacteria</taxon>
        <taxon>Bacillati</taxon>
        <taxon>Actinomycetota</taxon>
        <taxon>Actinomycetes</taxon>
        <taxon>Kitasatosporales</taxon>
        <taxon>Streptomycetaceae</taxon>
        <taxon>Streptomyces</taxon>
    </lineage>
</organism>
<name>A0A7T1T342_9ACTN</name>
<reference evidence="7" key="1">
    <citation type="submission" date="2020-02" db="EMBL/GenBank/DDBJ databases">
        <title>Streptomyces sp. ASO4wet.</title>
        <authorList>
            <person name="Risdian C."/>
            <person name="Landwehr W."/>
            <person name="Schupp P."/>
            <person name="Wink J."/>
        </authorList>
    </citation>
    <scope>NUCLEOTIDE SEQUENCE [LARGE SCALE GENOMIC DNA]</scope>
    <source>
        <strain evidence="7">ASO4wet</strain>
    </source>
</reference>
<dbReference type="RefSeq" id="WP_197348954.1">
    <property type="nucleotide sequence ID" value="NZ_CP048882.1"/>
</dbReference>
<protein>
    <submittedName>
        <fullName evidence="6">FAD-binding protein</fullName>
    </submittedName>
</protein>
<comment type="cofactor">
    <cofactor evidence="1">
        <name>FAD</name>
        <dbReference type="ChEBI" id="CHEBI:57692"/>
    </cofactor>
</comment>
<dbReference type="SUPFAM" id="SSF51905">
    <property type="entry name" value="FAD/NAD(P)-binding domain"/>
    <property type="match status" value="1"/>
</dbReference>
<evidence type="ECO:0000259" key="5">
    <source>
        <dbReference type="Pfam" id="PF00890"/>
    </source>
</evidence>
<dbReference type="Pfam" id="PF00890">
    <property type="entry name" value="FAD_binding_2"/>
    <property type="match status" value="1"/>
</dbReference>
<dbReference type="InterPro" id="IPR027477">
    <property type="entry name" value="Succ_DH/fumarate_Rdtase_cat_sf"/>
</dbReference>
<dbReference type="GO" id="GO:0008202">
    <property type="term" value="P:steroid metabolic process"/>
    <property type="evidence" value="ECO:0007669"/>
    <property type="project" value="UniProtKB-ARBA"/>
</dbReference>
<dbReference type="GO" id="GO:0033765">
    <property type="term" value="F:steroid dehydrogenase activity, acting on the CH-CH group of donors"/>
    <property type="evidence" value="ECO:0007669"/>
    <property type="project" value="UniProtKB-ARBA"/>
</dbReference>
<proteinExistence type="predicted"/>
<accession>A0A7T1T342</accession>
<dbReference type="SUPFAM" id="SSF56425">
    <property type="entry name" value="Succinate dehydrogenase/fumarate reductase flavoprotein, catalytic domain"/>
    <property type="match status" value="1"/>
</dbReference>
<dbReference type="Proteomes" id="UP000595046">
    <property type="component" value="Chromosome"/>
</dbReference>
<feature type="domain" description="FAD-dependent oxidoreductase 2 FAD-binding" evidence="5">
    <location>
        <begin position="8"/>
        <end position="427"/>
    </location>
</feature>
<keyword evidence="2" id="KW-0285">Flavoprotein</keyword>
<gene>
    <name evidence="6" type="ORF">G4Z16_02480</name>
</gene>